<proteinExistence type="predicted"/>
<dbReference type="EC" id="2.4.2.17" evidence="2"/>
<dbReference type="Gene3D" id="3.30.930.10">
    <property type="entry name" value="Bira Bifunctional Protein, Domain 2"/>
    <property type="match status" value="1"/>
</dbReference>
<keyword evidence="2" id="KW-0808">Transferase</keyword>
<dbReference type="PANTHER" id="PTHR43707:SF1">
    <property type="entry name" value="HISTIDINE--TRNA LIGASE, MITOCHONDRIAL-RELATED"/>
    <property type="match status" value="1"/>
</dbReference>
<gene>
    <name evidence="2" type="ORF">MNB_SV-10-1500</name>
</gene>
<dbReference type="PANTHER" id="PTHR43707">
    <property type="entry name" value="HISTIDYL-TRNA SYNTHETASE"/>
    <property type="match status" value="1"/>
</dbReference>
<evidence type="ECO:0000259" key="1">
    <source>
        <dbReference type="Pfam" id="PF13393"/>
    </source>
</evidence>
<name>A0A1W1CPR2_9ZZZZ</name>
<dbReference type="SUPFAM" id="SSF55681">
    <property type="entry name" value="Class II aaRS and biotin synthetases"/>
    <property type="match status" value="1"/>
</dbReference>
<protein>
    <submittedName>
        <fullName evidence="2">ATP phosphoribosyltransferase regulatory subunit, divergent variant</fullName>
        <ecNumber evidence="2">2.4.2.17</ecNumber>
    </submittedName>
</protein>
<dbReference type="AlphaFoldDB" id="A0A1W1CPR2"/>
<reference evidence="2" key="1">
    <citation type="submission" date="2016-10" db="EMBL/GenBank/DDBJ databases">
        <authorList>
            <person name="de Groot N.N."/>
        </authorList>
    </citation>
    <scope>NUCLEOTIDE SEQUENCE</scope>
</reference>
<evidence type="ECO:0000313" key="2">
    <source>
        <dbReference type="EMBL" id="SFV67725.1"/>
    </source>
</evidence>
<dbReference type="InterPro" id="IPR041715">
    <property type="entry name" value="HisRS-like_core"/>
</dbReference>
<accession>A0A1W1CPR2</accession>
<dbReference type="GO" id="GO:0005737">
    <property type="term" value="C:cytoplasm"/>
    <property type="evidence" value="ECO:0007669"/>
    <property type="project" value="InterPro"/>
</dbReference>
<feature type="domain" description="Class II Histidinyl-tRNA synthetase (HisRS)-like catalytic core" evidence="1">
    <location>
        <begin position="23"/>
        <end position="271"/>
    </location>
</feature>
<dbReference type="NCBIfam" id="NF008946">
    <property type="entry name" value="PRK12293.1"/>
    <property type="match status" value="1"/>
</dbReference>
<dbReference type="InterPro" id="IPR004516">
    <property type="entry name" value="HisRS/HisZ"/>
</dbReference>
<dbReference type="GO" id="GO:0006427">
    <property type="term" value="P:histidyl-tRNA aminoacylation"/>
    <property type="evidence" value="ECO:0007669"/>
    <property type="project" value="TreeGrafter"/>
</dbReference>
<dbReference type="InterPro" id="IPR045864">
    <property type="entry name" value="aa-tRNA-synth_II/BPL/LPL"/>
</dbReference>
<organism evidence="2">
    <name type="scientific">hydrothermal vent metagenome</name>
    <dbReference type="NCBI Taxonomy" id="652676"/>
    <lineage>
        <taxon>unclassified sequences</taxon>
        <taxon>metagenomes</taxon>
        <taxon>ecological metagenomes</taxon>
    </lineage>
</organism>
<dbReference type="EMBL" id="FPHL01000048">
    <property type="protein sequence ID" value="SFV67725.1"/>
    <property type="molecule type" value="Genomic_DNA"/>
</dbReference>
<keyword evidence="2" id="KW-0328">Glycosyltransferase</keyword>
<dbReference type="GO" id="GO:0004821">
    <property type="term" value="F:histidine-tRNA ligase activity"/>
    <property type="evidence" value="ECO:0007669"/>
    <property type="project" value="TreeGrafter"/>
</dbReference>
<sequence>MIFEHEIPSGSRLYFGTSARLKREIEFVSAEMLENLGFEEIVTPLFSYHQHECFEDKKPLVRLNDEFNHEVTLRADSTADVVRIVTKRLGRSTGSKKWFYIQPTVTFPTREQYQIGAEIMGGDFGEVVRSATMLLGEIGIEPVMQIANIRIPQLLNEKYGVSLGILKSMHVEQIMQADLPWIDQLVRINTVADLESLEVFPLDIREELEKIKAATQNVSYEKMVVSPLFYAKMRYYDSLTFRMFEENSLLATGGIYTIDGVEAAGFALYTDECIVSKMNRNKAEQDGQ</sequence>
<dbReference type="GO" id="GO:0003879">
    <property type="term" value="F:ATP phosphoribosyltransferase activity"/>
    <property type="evidence" value="ECO:0007669"/>
    <property type="project" value="UniProtKB-EC"/>
</dbReference>
<dbReference type="Pfam" id="PF13393">
    <property type="entry name" value="tRNA-synt_His"/>
    <property type="match status" value="1"/>
</dbReference>